<dbReference type="CDD" id="cd22162">
    <property type="entry name" value="F-box_AtSKIP3-like"/>
    <property type="match status" value="1"/>
</dbReference>
<evidence type="ECO:0000313" key="3">
    <source>
        <dbReference type="Proteomes" id="UP001153076"/>
    </source>
</evidence>
<feature type="domain" description="F-box" evidence="1">
    <location>
        <begin position="24"/>
        <end position="70"/>
    </location>
</feature>
<name>A0A9Q1KQF2_9CARY</name>
<dbReference type="SMART" id="SM00256">
    <property type="entry name" value="FBOX"/>
    <property type="match status" value="1"/>
</dbReference>
<dbReference type="PANTHER" id="PTHR32278:SF111">
    <property type="entry name" value="F-BOX PROTEIN PP2-B12-RELATED"/>
    <property type="match status" value="1"/>
</dbReference>
<protein>
    <recommendedName>
        <fullName evidence="1">F-box domain-containing protein</fullName>
    </recommendedName>
</protein>
<dbReference type="SUPFAM" id="SSF81383">
    <property type="entry name" value="F-box domain"/>
    <property type="match status" value="1"/>
</dbReference>
<keyword evidence="3" id="KW-1185">Reference proteome</keyword>
<accession>A0A9Q1KQF2</accession>
<dbReference type="Pfam" id="PF12937">
    <property type="entry name" value="F-box-like"/>
    <property type="match status" value="1"/>
</dbReference>
<dbReference type="OrthoDB" id="1918565at2759"/>
<dbReference type="InterPro" id="IPR001810">
    <property type="entry name" value="F-box_dom"/>
</dbReference>
<dbReference type="InterPro" id="IPR036047">
    <property type="entry name" value="F-box-like_dom_sf"/>
</dbReference>
<evidence type="ECO:0000313" key="2">
    <source>
        <dbReference type="EMBL" id="KAJ8447784.1"/>
    </source>
</evidence>
<reference evidence="2" key="1">
    <citation type="submission" date="2022-04" db="EMBL/GenBank/DDBJ databases">
        <title>Carnegiea gigantea Genome sequencing and assembly v2.</title>
        <authorList>
            <person name="Copetti D."/>
            <person name="Sanderson M.J."/>
            <person name="Burquez A."/>
            <person name="Wojciechowski M.F."/>
        </authorList>
    </citation>
    <scope>NUCLEOTIDE SEQUENCE</scope>
    <source>
        <strain evidence="2">SGP5-SGP5p</strain>
        <tissue evidence="2">Aerial part</tissue>
    </source>
</reference>
<dbReference type="PANTHER" id="PTHR32278">
    <property type="entry name" value="F-BOX DOMAIN-CONTAINING PROTEIN"/>
    <property type="match status" value="1"/>
</dbReference>
<evidence type="ECO:0000259" key="1">
    <source>
        <dbReference type="PROSITE" id="PS50181"/>
    </source>
</evidence>
<dbReference type="Pfam" id="PF14299">
    <property type="entry name" value="PP2"/>
    <property type="match status" value="1"/>
</dbReference>
<dbReference type="EMBL" id="JAKOGI010000035">
    <property type="protein sequence ID" value="KAJ8447784.1"/>
    <property type="molecule type" value="Genomic_DNA"/>
</dbReference>
<dbReference type="AlphaFoldDB" id="A0A9Q1KQF2"/>
<dbReference type="Proteomes" id="UP001153076">
    <property type="component" value="Unassembled WGS sequence"/>
</dbReference>
<gene>
    <name evidence="2" type="ORF">Cgig2_015147</name>
</gene>
<comment type="caution">
    <text evidence="2">The sequence shown here is derived from an EMBL/GenBank/DDBJ whole genome shotgun (WGS) entry which is preliminary data.</text>
</comment>
<dbReference type="InterPro" id="IPR025886">
    <property type="entry name" value="PP2-like"/>
</dbReference>
<proteinExistence type="predicted"/>
<dbReference type="PROSITE" id="PS50181">
    <property type="entry name" value="FBOX"/>
    <property type="match status" value="1"/>
</dbReference>
<sequence length="318" mass="35221">MEEKASQERETGGGEIFCGGSDGGIGFYELPEGCVATVISFTSPRDACRLAAVSKMFKSAADSDAVWDRFLPSDYADIVARSDDGAELLNSLSKKELFLRLAFRPLLIDGGTKSFSLEKSTGKKCYSVAARDLYITWGDTPRYWAWHSIPDSRFPEVAELVTVCWLEIKGKIKTSILSPDTNYVAYLIFKMAEAAYGFCSPAEVVVKTAGGKTETQKAYLDPGEGHSRSYQIIQRRVRLLSRNRASMTVTRPAMNRGRDGKLPNPRGDGWMEVEIGEFLTRRDEEGEVEMSVLEVKAGNWKGGLVVEGIEVRPKIVMQ</sequence>
<dbReference type="Gene3D" id="1.20.1280.50">
    <property type="match status" value="1"/>
</dbReference>
<organism evidence="2 3">
    <name type="scientific">Carnegiea gigantea</name>
    <dbReference type="NCBI Taxonomy" id="171969"/>
    <lineage>
        <taxon>Eukaryota</taxon>
        <taxon>Viridiplantae</taxon>
        <taxon>Streptophyta</taxon>
        <taxon>Embryophyta</taxon>
        <taxon>Tracheophyta</taxon>
        <taxon>Spermatophyta</taxon>
        <taxon>Magnoliopsida</taxon>
        <taxon>eudicotyledons</taxon>
        <taxon>Gunneridae</taxon>
        <taxon>Pentapetalae</taxon>
        <taxon>Caryophyllales</taxon>
        <taxon>Cactineae</taxon>
        <taxon>Cactaceae</taxon>
        <taxon>Cactoideae</taxon>
        <taxon>Echinocereeae</taxon>
        <taxon>Carnegiea</taxon>
    </lineage>
</organism>